<reference evidence="8 9" key="1">
    <citation type="submission" date="2020-01" db="EMBL/GenBank/DDBJ databases">
        <authorList>
            <person name="Deng T."/>
        </authorList>
    </citation>
    <scope>NUCLEOTIDE SEQUENCE [LARGE SCALE GENOMIC DNA]</scope>
    <source>
        <strain evidence="8 9">5221</strain>
    </source>
</reference>
<keyword evidence="3" id="KW-0276">Fatty acid metabolism</keyword>
<dbReference type="Pfam" id="PF23562">
    <property type="entry name" value="AMP-binding_C_3"/>
    <property type="match status" value="1"/>
</dbReference>
<dbReference type="Pfam" id="PF00501">
    <property type="entry name" value="AMP-binding"/>
    <property type="match status" value="1"/>
</dbReference>
<dbReference type="Proteomes" id="UP000469215">
    <property type="component" value="Unassembled WGS sequence"/>
</dbReference>
<dbReference type="PANTHER" id="PTHR43272">
    <property type="entry name" value="LONG-CHAIN-FATTY-ACID--COA LIGASE"/>
    <property type="match status" value="1"/>
</dbReference>
<keyword evidence="4" id="KW-0443">Lipid metabolism</keyword>
<dbReference type="Gene3D" id="3.40.50.12780">
    <property type="entry name" value="N-terminal domain of ligase-like"/>
    <property type="match status" value="1"/>
</dbReference>
<dbReference type="InterPro" id="IPR000873">
    <property type="entry name" value="AMP-dep_synth/lig_dom"/>
</dbReference>
<feature type="compositionally biased region" description="Low complexity" evidence="6">
    <location>
        <begin position="598"/>
        <end position="624"/>
    </location>
</feature>
<accession>A0A6N9H970</accession>
<dbReference type="SUPFAM" id="SSF56801">
    <property type="entry name" value="Acetyl-CoA synthetase-like"/>
    <property type="match status" value="1"/>
</dbReference>
<dbReference type="InterPro" id="IPR020845">
    <property type="entry name" value="AMP-binding_CS"/>
</dbReference>
<dbReference type="PANTHER" id="PTHR43272:SF32">
    <property type="entry name" value="AMP-DEPENDENT SYNTHETASE_LIGASE DOMAIN-CONTAINING PROTEIN"/>
    <property type="match status" value="1"/>
</dbReference>
<dbReference type="PROSITE" id="PS00455">
    <property type="entry name" value="AMP_BINDING"/>
    <property type="match status" value="1"/>
</dbReference>
<evidence type="ECO:0000256" key="5">
    <source>
        <dbReference type="ARBA" id="ARBA00032875"/>
    </source>
</evidence>
<protein>
    <recommendedName>
        <fullName evidence="5">Acyl-CoA synthetase</fullName>
    </recommendedName>
</protein>
<dbReference type="InterPro" id="IPR042099">
    <property type="entry name" value="ANL_N_sf"/>
</dbReference>
<feature type="region of interest" description="Disordered" evidence="6">
    <location>
        <begin position="594"/>
        <end position="624"/>
    </location>
</feature>
<sequence>MTETMSQAATAADYPVDETSTISDALIQRVEVDPQAHLLSILRRGREAEVSAGQFLGQVRAVAKGLIARGVRPGQRVGIFGPTSYEWTLADYALWFAGAVSVPFYDTSSDEQIAWMVSNAQVRYALTATADNAERVRRAGADAGTELGTFTWEGATFDELIADGRSVTDAQLEAARTAVAQADPATIIYTSGTTGRPKGCVLTHANFVQTVQAGMMQLPQIMAPGARCLLFLPTAHVFARYIEVAALTSGTVLAHEADMGKLTSSLGLFRPTFILGVPRVFEKVYNSAVAKAQSDGRGHIFRRAEAVAVRYSQARAAGRIPVALRAQHAFYDALVYSKLRAVMGGQAAHAISGGGPLGTHLGHFFAGIGVDVLEGYGLTETTAPVAVNVPGRAKIGTVGVPLPGNAIAVAPDGEVLARGACVFEGYLDNPEATAEAFANGWFRTGDMGALDEDGFLTITGRKKELIVTSGGKNVAPAPLEDVLRRHALISQAVVIGDNRKFVSALIFLDPEMLPTWLDNHDLPAMSPEEAAGDERVRAAISHEVDYANRTVSRAEGIHEFRVLPNELTEEAGELSAKQSVKRKVIDERYADVIEDIYSQPNPNQQAQPAPASGAEQGAPRRGRH</sequence>
<comment type="caution">
    <text evidence="8">The sequence shown here is derived from an EMBL/GenBank/DDBJ whole genome shotgun (WGS) entry which is preliminary data.</text>
</comment>
<evidence type="ECO:0000256" key="4">
    <source>
        <dbReference type="ARBA" id="ARBA00023098"/>
    </source>
</evidence>
<name>A0A6N9H970_9MICO</name>
<keyword evidence="9" id="KW-1185">Reference proteome</keyword>
<evidence type="ECO:0000256" key="2">
    <source>
        <dbReference type="ARBA" id="ARBA00022598"/>
    </source>
</evidence>
<feature type="domain" description="AMP-dependent synthetase/ligase" evidence="7">
    <location>
        <begin position="45"/>
        <end position="427"/>
    </location>
</feature>
<evidence type="ECO:0000259" key="7">
    <source>
        <dbReference type="Pfam" id="PF00501"/>
    </source>
</evidence>
<evidence type="ECO:0000256" key="6">
    <source>
        <dbReference type="SAM" id="MobiDB-lite"/>
    </source>
</evidence>
<dbReference type="RefSeq" id="WP_160953930.1">
    <property type="nucleotide sequence ID" value="NZ_WWEQ01000057.1"/>
</dbReference>
<comment type="similarity">
    <text evidence="1">Belongs to the ATP-dependent AMP-binding enzyme family.</text>
</comment>
<gene>
    <name evidence="8" type="ORF">GSY69_11200</name>
</gene>
<organism evidence="8 9">
    <name type="scientific">Brevibacterium rongguiense</name>
    <dbReference type="NCBI Taxonomy" id="2695267"/>
    <lineage>
        <taxon>Bacteria</taxon>
        <taxon>Bacillati</taxon>
        <taxon>Actinomycetota</taxon>
        <taxon>Actinomycetes</taxon>
        <taxon>Micrococcales</taxon>
        <taxon>Brevibacteriaceae</taxon>
        <taxon>Brevibacterium</taxon>
    </lineage>
</organism>
<dbReference type="AlphaFoldDB" id="A0A6N9H970"/>
<dbReference type="CDD" id="cd05907">
    <property type="entry name" value="VL_LC_FACS_like"/>
    <property type="match status" value="1"/>
</dbReference>
<evidence type="ECO:0000313" key="8">
    <source>
        <dbReference type="EMBL" id="MYM20515.1"/>
    </source>
</evidence>
<keyword evidence="2" id="KW-0436">Ligase</keyword>
<dbReference type="GO" id="GO:0004467">
    <property type="term" value="F:long-chain fatty acid-CoA ligase activity"/>
    <property type="evidence" value="ECO:0007669"/>
    <property type="project" value="TreeGrafter"/>
</dbReference>
<proteinExistence type="inferred from homology"/>
<dbReference type="GO" id="GO:0016020">
    <property type="term" value="C:membrane"/>
    <property type="evidence" value="ECO:0007669"/>
    <property type="project" value="TreeGrafter"/>
</dbReference>
<evidence type="ECO:0000256" key="3">
    <source>
        <dbReference type="ARBA" id="ARBA00022832"/>
    </source>
</evidence>
<evidence type="ECO:0000256" key="1">
    <source>
        <dbReference type="ARBA" id="ARBA00006432"/>
    </source>
</evidence>
<dbReference type="EMBL" id="WWEQ01000057">
    <property type="protein sequence ID" value="MYM20515.1"/>
    <property type="molecule type" value="Genomic_DNA"/>
</dbReference>
<dbReference type="PROSITE" id="PS50096">
    <property type="entry name" value="IQ"/>
    <property type="match status" value="1"/>
</dbReference>
<evidence type="ECO:0000313" key="9">
    <source>
        <dbReference type="Proteomes" id="UP000469215"/>
    </source>
</evidence>